<evidence type="ECO:0000313" key="2">
    <source>
        <dbReference type="EMBL" id="KAK4766949.1"/>
    </source>
</evidence>
<dbReference type="EMBL" id="JAXQNO010000022">
    <property type="protein sequence ID" value="KAK4766949.1"/>
    <property type="molecule type" value="Genomic_DNA"/>
</dbReference>
<evidence type="ECO:0000256" key="1">
    <source>
        <dbReference type="SAM" id="MobiDB-lite"/>
    </source>
</evidence>
<sequence>MGWVWRDDGDAADSVSGGVSRYDSDSGDRCSTHKVVKSQCRTEEVEPGKFIRKCEKTEEIFRSCVGKPAELVQSNKEYTEDDVTSEVLGDSVSLGSSEGGHFDFPGLRSDIDAIGRSLFGNIDRFFQEAEDVKNSFFSSIFNGSLSSDWKSSSPSPYSRRGIPMEGHPQIVKPDETSSGQVDVNGLAREV</sequence>
<dbReference type="PANTHER" id="PTHR35722:SF1">
    <property type="entry name" value="MAL D 1-ASSOCIATED PROTEIN"/>
    <property type="match status" value="1"/>
</dbReference>
<feature type="compositionally biased region" description="Low complexity" evidence="1">
    <location>
        <begin position="145"/>
        <end position="158"/>
    </location>
</feature>
<feature type="region of interest" description="Disordered" evidence="1">
    <location>
        <begin position="145"/>
        <end position="190"/>
    </location>
</feature>
<organism evidence="2 3">
    <name type="scientific">Trapa natans</name>
    <name type="common">Water chestnut</name>
    <dbReference type="NCBI Taxonomy" id="22666"/>
    <lineage>
        <taxon>Eukaryota</taxon>
        <taxon>Viridiplantae</taxon>
        <taxon>Streptophyta</taxon>
        <taxon>Embryophyta</taxon>
        <taxon>Tracheophyta</taxon>
        <taxon>Spermatophyta</taxon>
        <taxon>Magnoliopsida</taxon>
        <taxon>eudicotyledons</taxon>
        <taxon>Gunneridae</taxon>
        <taxon>Pentapetalae</taxon>
        <taxon>rosids</taxon>
        <taxon>malvids</taxon>
        <taxon>Myrtales</taxon>
        <taxon>Lythraceae</taxon>
        <taxon>Trapa</taxon>
    </lineage>
</organism>
<evidence type="ECO:0008006" key="4">
    <source>
        <dbReference type="Google" id="ProtNLM"/>
    </source>
</evidence>
<dbReference type="PANTHER" id="PTHR35722">
    <property type="entry name" value="MAL D 1-ASSOCIATED PROTEIN"/>
    <property type="match status" value="1"/>
</dbReference>
<comment type="caution">
    <text evidence="2">The sequence shown here is derived from an EMBL/GenBank/DDBJ whole genome shotgun (WGS) entry which is preliminary data.</text>
</comment>
<feature type="region of interest" description="Disordered" evidence="1">
    <location>
        <begin position="1"/>
        <end position="28"/>
    </location>
</feature>
<keyword evidence="3" id="KW-1185">Reference proteome</keyword>
<gene>
    <name evidence="2" type="ORF">SAY86_014700</name>
</gene>
<name>A0AAN7KKT8_TRANT</name>
<protein>
    <recommendedName>
        <fullName evidence="4">Fra a 1-associated protein</fullName>
    </recommendedName>
</protein>
<dbReference type="InterPro" id="IPR053346">
    <property type="entry name" value="Fra_a_1-associated"/>
</dbReference>
<reference evidence="2 3" key="1">
    <citation type="journal article" date="2023" name="Hortic Res">
        <title>Pangenome of water caltrop reveals structural variations and asymmetric subgenome divergence after allopolyploidization.</title>
        <authorList>
            <person name="Zhang X."/>
            <person name="Chen Y."/>
            <person name="Wang L."/>
            <person name="Yuan Y."/>
            <person name="Fang M."/>
            <person name="Shi L."/>
            <person name="Lu R."/>
            <person name="Comes H.P."/>
            <person name="Ma Y."/>
            <person name="Chen Y."/>
            <person name="Huang G."/>
            <person name="Zhou Y."/>
            <person name="Zheng Z."/>
            <person name="Qiu Y."/>
        </authorList>
    </citation>
    <scope>NUCLEOTIDE SEQUENCE [LARGE SCALE GENOMIC DNA]</scope>
    <source>
        <strain evidence="2">F231</strain>
    </source>
</reference>
<dbReference type="Proteomes" id="UP001346149">
    <property type="component" value="Unassembled WGS sequence"/>
</dbReference>
<accession>A0AAN7KKT8</accession>
<proteinExistence type="predicted"/>
<dbReference type="AlphaFoldDB" id="A0AAN7KKT8"/>
<evidence type="ECO:0000313" key="3">
    <source>
        <dbReference type="Proteomes" id="UP001346149"/>
    </source>
</evidence>